<organism evidence="7 8">
    <name type="scientific">Rhizoctonia solani</name>
    <dbReference type="NCBI Taxonomy" id="456999"/>
    <lineage>
        <taxon>Eukaryota</taxon>
        <taxon>Fungi</taxon>
        <taxon>Dikarya</taxon>
        <taxon>Basidiomycota</taxon>
        <taxon>Agaricomycotina</taxon>
        <taxon>Agaricomycetes</taxon>
        <taxon>Cantharellales</taxon>
        <taxon>Ceratobasidiaceae</taxon>
        <taxon>Rhizoctonia</taxon>
    </lineage>
</organism>
<dbReference type="CDD" id="cd06559">
    <property type="entry name" value="Endonuclease_V"/>
    <property type="match status" value="1"/>
</dbReference>
<accession>A0A8H3GGL7</accession>
<dbReference type="Proteomes" id="UP000663861">
    <property type="component" value="Unassembled WGS sequence"/>
</dbReference>
<evidence type="ECO:0000256" key="3">
    <source>
        <dbReference type="ARBA" id="ARBA00022722"/>
    </source>
</evidence>
<dbReference type="GO" id="GO:0016891">
    <property type="term" value="F:RNA endonuclease activity producing 5'-phosphomonoesters, hydrolytic mechanism"/>
    <property type="evidence" value="ECO:0007669"/>
    <property type="project" value="TreeGrafter"/>
</dbReference>
<keyword evidence="4" id="KW-0255">Endonuclease</keyword>
<comment type="caution">
    <text evidence="7">The sequence shown here is derived from an EMBL/GenBank/DDBJ whole genome shotgun (WGS) entry which is preliminary data.</text>
</comment>
<keyword evidence="5" id="KW-0378">Hydrolase</keyword>
<proteinExistence type="predicted"/>
<dbReference type="PANTHER" id="PTHR28511:SF1">
    <property type="entry name" value="ENDONUCLEASE V"/>
    <property type="match status" value="1"/>
</dbReference>
<dbReference type="AlphaFoldDB" id="A0A8H3GGL7"/>
<dbReference type="Gene3D" id="2.40.50.140">
    <property type="entry name" value="Nucleic acid-binding proteins"/>
    <property type="match status" value="1"/>
</dbReference>
<dbReference type="Pfam" id="PF03870">
    <property type="entry name" value="RNA_pol_Rpb8"/>
    <property type="match status" value="1"/>
</dbReference>
<dbReference type="InterPro" id="IPR007581">
    <property type="entry name" value="Endonuclease-V"/>
</dbReference>
<evidence type="ECO:0000256" key="2">
    <source>
        <dbReference type="ARBA" id="ARBA00022490"/>
    </source>
</evidence>
<dbReference type="Proteomes" id="UP000663888">
    <property type="component" value="Unassembled WGS sequence"/>
</dbReference>
<dbReference type="GO" id="GO:0006351">
    <property type="term" value="P:DNA-templated transcription"/>
    <property type="evidence" value="ECO:0007669"/>
    <property type="project" value="InterPro"/>
</dbReference>
<evidence type="ECO:0000256" key="1">
    <source>
        <dbReference type="ARBA" id="ARBA00004496"/>
    </source>
</evidence>
<evidence type="ECO:0000313" key="7">
    <source>
        <dbReference type="EMBL" id="CAE6448253.1"/>
    </source>
</evidence>
<keyword evidence="3" id="KW-0540">Nuclease</keyword>
<comment type="subcellular location">
    <subcellularLocation>
        <location evidence="1">Cytoplasm</location>
    </subcellularLocation>
</comment>
<dbReference type="EMBL" id="CAJMWY010000060">
    <property type="protein sequence ID" value="CAE6413670.1"/>
    <property type="molecule type" value="Genomic_DNA"/>
</dbReference>
<evidence type="ECO:0000256" key="5">
    <source>
        <dbReference type="ARBA" id="ARBA00022801"/>
    </source>
</evidence>
<dbReference type="GO" id="GO:0005730">
    <property type="term" value="C:nucleolus"/>
    <property type="evidence" value="ECO:0007669"/>
    <property type="project" value="TreeGrafter"/>
</dbReference>
<dbReference type="InterPro" id="IPR005570">
    <property type="entry name" value="RPABC3"/>
</dbReference>
<dbReference type="FunFam" id="2.40.50.140:FF:000191">
    <property type="entry name" value="DNA-directed RNA polymerases I, II, and III subunit RPABC3"/>
    <property type="match status" value="1"/>
</dbReference>
<name>A0A8H3GGL7_9AGAM</name>
<dbReference type="Pfam" id="PF04493">
    <property type="entry name" value="Endonuclease_5"/>
    <property type="match status" value="1"/>
</dbReference>
<evidence type="ECO:0000313" key="6">
    <source>
        <dbReference type="EMBL" id="CAE6413670.1"/>
    </source>
</evidence>
<dbReference type="PANTHER" id="PTHR28511">
    <property type="entry name" value="ENDONUCLEASE V"/>
    <property type="match status" value="1"/>
</dbReference>
<dbReference type="Gene3D" id="3.30.2170.10">
    <property type="entry name" value="archaeoglobus fulgidus dsm 4304 superfamily"/>
    <property type="match status" value="1"/>
</dbReference>
<dbReference type="GO" id="GO:0006281">
    <property type="term" value="P:DNA repair"/>
    <property type="evidence" value="ECO:0007669"/>
    <property type="project" value="InterPro"/>
</dbReference>
<protein>
    <recommendedName>
        <fullName evidence="9">DNA-directed RNA polymerases I, II, and III subunit RPABC3</fullName>
    </recommendedName>
</protein>
<evidence type="ECO:0000256" key="4">
    <source>
        <dbReference type="ARBA" id="ARBA00022759"/>
    </source>
</evidence>
<keyword evidence="2" id="KW-0963">Cytoplasm</keyword>
<dbReference type="SUPFAM" id="SSF50249">
    <property type="entry name" value="Nucleic acid-binding proteins"/>
    <property type="match status" value="1"/>
</dbReference>
<dbReference type="InterPro" id="IPR012340">
    <property type="entry name" value="NA-bd_OB-fold"/>
</dbReference>
<reference evidence="7" key="1">
    <citation type="submission" date="2021-01" db="EMBL/GenBank/DDBJ databases">
        <authorList>
            <person name="Kaushik A."/>
        </authorList>
    </citation>
    <scope>NUCLEOTIDE SEQUENCE</scope>
    <source>
        <strain evidence="7">AG4-R118</strain>
        <strain evidence="6">AG4-RS23</strain>
    </source>
</reference>
<evidence type="ECO:0008006" key="9">
    <source>
        <dbReference type="Google" id="ProtNLM"/>
    </source>
</evidence>
<dbReference type="SMART" id="SM00658">
    <property type="entry name" value="RPOL8c"/>
    <property type="match status" value="1"/>
</dbReference>
<dbReference type="GO" id="GO:0005737">
    <property type="term" value="C:cytoplasm"/>
    <property type="evidence" value="ECO:0007669"/>
    <property type="project" value="UniProtKB-SubCell"/>
</dbReference>
<dbReference type="GO" id="GO:0003899">
    <property type="term" value="F:DNA-directed RNA polymerase activity"/>
    <property type="evidence" value="ECO:0007669"/>
    <property type="project" value="InterPro"/>
</dbReference>
<dbReference type="GO" id="GO:0003727">
    <property type="term" value="F:single-stranded RNA binding"/>
    <property type="evidence" value="ECO:0007669"/>
    <property type="project" value="TreeGrafter"/>
</dbReference>
<evidence type="ECO:0000313" key="8">
    <source>
        <dbReference type="Proteomes" id="UP000663888"/>
    </source>
</evidence>
<sequence>MASTQSNILFDDLFTITDVDMDGKKYDRVSRLVATSANLGMHLTLDFNAEIYPLKVDEKFTLVLASTLARGGTAEAVEGKDVWRPDGKGQQGLEEDYEYVMHGLIYKYDEGEGDNVTAYISYGGLLMSLTGSHRHMQGIVVGNRWAPNFIADTCAISQVKMRLANFRIFGAKAVPYHDRQLYTEIEELKKQWAREQIELQQSAVFEDHNLSFHTSPSGAPVKPDEAGALDYDDPTVYNEDPKAFTVSGLSYVGGLDISFIAQEGDSAESTDFPGHNASDPNTPDAYAVITVIEYPSLSLVHSITHPIRLTAPYIPSFLSYRETPAYLELISKLRENLKKAGKEHEFPQVILVDGNGQLHVREAGVATAVGVQADVPTIGVAKTYHPPTLHDHEAHDSHWRLSQKGMKQKSREVLKKPGDYLGVLNTERDRYVGVTLRSATSANYLYVSPGHRVSLTQAIRLTMALSKYRIPEPIRLADRLGRDAAATVVKDKAGQRDSIDA</sequence>
<gene>
    <name evidence="6" type="ORF">RDB_LOCUS4461</name>
    <name evidence="7" type="ORF">RDB_LOCUS63396</name>
</gene>
<dbReference type="EMBL" id="CAJMWX010001036">
    <property type="protein sequence ID" value="CAE6448253.1"/>
    <property type="molecule type" value="Genomic_DNA"/>
</dbReference>